<dbReference type="EMBL" id="OX597820">
    <property type="protein sequence ID" value="CAI9725352.1"/>
    <property type="molecule type" value="Genomic_DNA"/>
</dbReference>
<reference evidence="14" key="1">
    <citation type="submission" date="2023-08" db="EMBL/GenBank/DDBJ databases">
        <authorList>
            <person name="Alioto T."/>
            <person name="Alioto T."/>
            <person name="Gomez Garrido J."/>
        </authorList>
    </citation>
    <scope>NUCLEOTIDE SEQUENCE</scope>
</reference>
<evidence type="ECO:0000256" key="5">
    <source>
        <dbReference type="ARBA" id="ARBA00036343"/>
    </source>
</evidence>
<evidence type="ECO:0000256" key="11">
    <source>
        <dbReference type="ARBA" id="ARBA00047446"/>
    </source>
</evidence>
<keyword evidence="4" id="KW-0456">Lyase</keyword>
<evidence type="ECO:0000256" key="8">
    <source>
        <dbReference type="ARBA" id="ARBA00039903"/>
    </source>
</evidence>
<evidence type="ECO:0000256" key="4">
    <source>
        <dbReference type="ARBA" id="ARBA00023239"/>
    </source>
</evidence>
<name>A0AA36B1S5_OCTVU</name>
<evidence type="ECO:0000256" key="7">
    <source>
        <dbReference type="ARBA" id="ARBA00038883"/>
    </source>
</evidence>
<dbReference type="PANTHER" id="PTHR11941">
    <property type="entry name" value="ENOYL-COA HYDRATASE-RELATED"/>
    <property type="match status" value="1"/>
</dbReference>
<gene>
    <name evidence="14" type="ORF">OCTVUL_1B024607</name>
</gene>
<dbReference type="Pfam" id="PF00378">
    <property type="entry name" value="ECH_1"/>
    <property type="match status" value="1"/>
</dbReference>
<protein>
    <recommendedName>
        <fullName evidence="8">Ethylmalonyl-CoA decarboxylase</fullName>
        <ecNumber evidence="7">4.1.1.94</ecNumber>
    </recommendedName>
    <alternativeName>
        <fullName evidence="10">Enoyl-CoA hydratase domain-containing protein 1</fullName>
    </alternativeName>
    <alternativeName>
        <fullName evidence="9">Methylmalonyl-CoA decarboxylase</fullName>
    </alternativeName>
</protein>
<keyword evidence="3" id="KW-0963">Cytoplasm</keyword>
<proteinExistence type="inferred from homology"/>
<evidence type="ECO:0000256" key="12">
    <source>
        <dbReference type="ARBA" id="ARBA00056546"/>
    </source>
</evidence>
<accession>A0AA36B1S5</accession>
<evidence type="ECO:0000313" key="15">
    <source>
        <dbReference type="Proteomes" id="UP001162480"/>
    </source>
</evidence>
<evidence type="ECO:0000256" key="1">
    <source>
        <dbReference type="ARBA" id="ARBA00004514"/>
    </source>
</evidence>
<comment type="function">
    <text evidence="12">Decarboxylates ethylmalonyl-CoA, a potentially toxic metabolite, to form butyryl-CoA, suggesting it might be involved in metabolite proofreading. Acts preferentially on (S)-ethylmalonyl-CoA but also has some activity on the (R)-isomer. Also has methylmalonyl-CoA decarboxylase activity at lower level.</text>
</comment>
<sequence length="332" mass="35978">MKLIRMSQLLAKPLPPGNLELLHKSVTMLKSVFFHGKTARIHHLWNSGAIKPVIYNGCHHSADSYSLPENVRLKFSKFSGGSVDLTKDEQSGIAQITLNQPQHKNAFSGKMMLDLFDAINELENWKSGKGLLMAGAANTFCSGGDLKVVTNLTDSGEEMSSMMQNALTKLSRLPLISVALIEGVALGGGAELTTACDFRIMAPKAKIGFVQVHMGVISGWGGGTRLVKLIGHTSALDLFSTGKIINSSTALAFGLVDHVVEDGENAMEAAKEWLSKRCRGHSSVTRSIKSMVSHAGTEDVQSSLNHERKLFSKLWGGPLFLEALRKNIKHKS</sequence>
<dbReference type="InterPro" id="IPR018376">
    <property type="entry name" value="Enoyl-CoA_hyd/isom_CS"/>
</dbReference>
<dbReference type="AlphaFoldDB" id="A0AA36B1S5"/>
<keyword evidence="15" id="KW-1185">Reference proteome</keyword>
<evidence type="ECO:0000256" key="13">
    <source>
        <dbReference type="RuleBase" id="RU003707"/>
    </source>
</evidence>
<dbReference type="Gene3D" id="3.90.226.10">
    <property type="entry name" value="2-enoyl-CoA Hydratase, Chain A, domain 1"/>
    <property type="match status" value="1"/>
</dbReference>
<comment type="subcellular location">
    <subcellularLocation>
        <location evidence="1">Cytoplasm</location>
        <location evidence="1">Cytosol</location>
    </subcellularLocation>
</comment>
<evidence type="ECO:0000256" key="2">
    <source>
        <dbReference type="ARBA" id="ARBA00005254"/>
    </source>
</evidence>
<dbReference type="PANTHER" id="PTHR11941:SF27">
    <property type="entry name" value="ETHYLMALONYL-COA DECARBOXYLASE"/>
    <property type="match status" value="1"/>
</dbReference>
<dbReference type="FunFam" id="3.90.226.10:FF:000109">
    <property type="entry name" value="Enoyl-CoA hydratase, putative"/>
    <property type="match status" value="1"/>
</dbReference>
<comment type="similarity">
    <text evidence="2 13">Belongs to the enoyl-CoA hydratase/isomerase family.</text>
</comment>
<evidence type="ECO:0000256" key="6">
    <source>
        <dbReference type="ARBA" id="ARBA00036541"/>
    </source>
</evidence>
<dbReference type="EC" id="4.1.1.94" evidence="7"/>
<evidence type="ECO:0000256" key="10">
    <source>
        <dbReference type="ARBA" id="ARBA00042182"/>
    </source>
</evidence>
<dbReference type="GO" id="GO:0004492">
    <property type="term" value="F:methyl/ethyl malonyl-CoA decarboxylase activity"/>
    <property type="evidence" value="ECO:0007669"/>
    <property type="project" value="UniProtKB-EC"/>
</dbReference>
<dbReference type="GO" id="GO:0005829">
    <property type="term" value="C:cytosol"/>
    <property type="evidence" value="ECO:0007669"/>
    <property type="project" value="UniProtKB-SubCell"/>
</dbReference>
<dbReference type="CDD" id="cd06558">
    <property type="entry name" value="crotonase-like"/>
    <property type="match status" value="1"/>
</dbReference>
<comment type="catalytic activity">
    <reaction evidence="6">
        <text>(2R)-ethylmalonyl-CoA + H(+) = butanoyl-CoA + CO2</text>
        <dbReference type="Rhea" id="RHEA:59540"/>
        <dbReference type="ChEBI" id="CHEBI:15378"/>
        <dbReference type="ChEBI" id="CHEBI:16526"/>
        <dbReference type="ChEBI" id="CHEBI:57371"/>
        <dbReference type="ChEBI" id="CHEBI:85316"/>
        <dbReference type="EC" id="4.1.1.94"/>
    </reaction>
    <physiologicalReaction direction="left-to-right" evidence="6">
        <dbReference type="Rhea" id="RHEA:59541"/>
    </physiologicalReaction>
</comment>
<dbReference type="GO" id="GO:0006635">
    <property type="term" value="P:fatty acid beta-oxidation"/>
    <property type="evidence" value="ECO:0007669"/>
    <property type="project" value="TreeGrafter"/>
</dbReference>
<dbReference type="SUPFAM" id="SSF52096">
    <property type="entry name" value="ClpP/crotonase"/>
    <property type="match status" value="1"/>
</dbReference>
<evidence type="ECO:0000313" key="14">
    <source>
        <dbReference type="EMBL" id="CAI9725352.1"/>
    </source>
</evidence>
<comment type="catalytic activity">
    <reaction evidence="5">
        <text>(2S)-ethylmalonyl-CoA + H(+) = butanoyl-CoA + CO2</text>
        <dbReference type="Rhea" id="RHEA:32131"/>
        <dbReference type="ChEBI" id="CHEBI:15378"/>
        <dbReference type="ChEBI" id="CHEBI:16526"/>
        <dbReference type="ChEBI" id="CHEBI:57371"/>
        <dbReference type="ChEBI" id="CHEBI:60909"/>
        <dbReference type="EC" id="4.1.1.94"/>
    </reaction>
    <physiologicalReaction direction="left-to-right" evidence="5">
        <dbReference type="Rhea" id="RHEA:32132"/>
    </physiologicalReaction>
</comment>
<evidence type="ECO:0000256" key="3">
    <source>
        <dbReference type="ARBA" id="ARBA00022490"/>
    </source>
</evidence>
<dbReference type="PROSITE" id="PS00166">
    <property type="entry name" value="ENOYL_COA_HYDRATASE"/>
    <property type="match status" value="1"/>
</dbReference>
<dbReference type="Proteomes" id="UP001162480">
    <property type="component" value="Chromosome 7"/>
</dbReference>
<dbReference type="InterPro" id="IPR029045">
    <property type="entry name" value="ClpP/crotonase-like_dom_sf"/>
</dbReference>
<organism evidence="14 15">
    <name type="scientific">Octopus vulgaris</name>
    <name type="common">Common octopus</name>
    <dbReference type="NCBI Taxonomy" id="6645"/>
    <lineage>
        <taxon>Eukaryota</taxon>
        <taxon>Metazoa</taxon>
        <taxon>Spiralia</taxon>
        <taxon>Lophotrochozoa</taxon>
        <taxon>Mollusca</taxon>
        <taxon>Cephalopoda</taxon>
        <taxon>Coleoidea</taxon>
        <taxon>Octopodiformes</taxon>
        <taxon>Octopoda</taxon>
        <taxon>Incirrata</taxon>
        <taxon>Octopodidae</taxon>
        <taxon>Octopus</taxon>
    </lineage>
</organism>
<comment type="catalytic activity">
    <reaction evidence="11">
        <text>(S)-methylmalonyl-CoA + H(+) = propanoyl-CoA + CO2</text>
        <dbReference type="Rhea" id="RHEA:61340"/>
        <dbReference type="ChEBI" id="CHEBI:15378"/>
        <dbReference type="ChEBI" id="CHEBI:16526"/>
        <dbReference type="ChEBI" id="CHEBI:57327"/>
        <dbReference type="ChEBI" id="CHEBI:57392"/>
        <dbReference type="EC" id="4.1.1.94"/>
    </reaction>
    <physiologicalReaction direction="left-to-right" evidence="11">
        <dbReference type="Rhea" id="RHEA:61341"/>
    </physiologicalReaction>
</comment>
<evidence type="ECO:0000256" key="9">
    <source>
        <dbReference type="ARBA" id="ARBA00042052"/>
    </source>
</evidence>
<dbReference type="InterPro" id="IPR001753">
    <property type="entry name" value="Enoyl-CoA_hydra/iso"/>
</dbReference>